<evidence type="ECO:0000259" key="13">
    <source>
        <dbReference type="Pfam" id="PF03447"/>
    </source>
</evidence>
<dbReference type="Gene3D" id="3.40.50.720">
    <property type="entry name" value="NAD(P)-binding Rossmann-like Domain"/>
    <property type="match status" value="1"/>
</dbReference>
<comment type="pathway">
    <text evidence="1 10">Amino-acid biosynthesis; L-threonine biosynthesis; L-threonine from L-aspartate: step 3/5.</text>
</comment>
<dbReference type="SUPFAM" id="SSF55347">
    <property type="entry name" value="Glyceraldehyde-3-phosphate dehydrogenase-like, C-terminal domain"/>
    <property type="match status" value="1"/>
</dbReference>
<evidence type="ECO:0000256" key="1">
    <source>
        <dbReference type="ARBA" id="ARBA00005056"/>
    </source>
</evidence>
<dbReference type="NCBIfam" id="NF004976">
    <property type="entry name" value="PRK06349.1"/>
    <property type="match status" value="1"/>
</dbReference>
<evidence type="ECO:0000256" key="10">
    <source>
        <dbReference type="RuleBase" id="RU000579"/>
    </source>
</evidence>
<keyword evidence="7 10" id="KW-0791">Threonine biosynthesis</keyword>
<dbReference type="InterPro" id="IPR001342">
    <property type="entry name" value="HDH_cat"/>
</dbReference>
<evidence type="ECO:0000256" key="6">
    <source>
        <dbReference type="ARBA" id="ARBA00022605"/>
    </source>
</evidence>
<dbReference type="GO" id="GO:0004412">
    <property type="term" value="F:homoserine dehydrogenase activity"/>
    <property type="evidence" value="ECO:0007669"/>
    <property type="project" value="UniProtKB-EC"/>
</dbReference>
<evidence type="ECO:0000256" key="7">
    <source>
        <dbReference type="ARBA" id="ARBA00022697"/>
    </source>
</evidence>
<evidence type="ECO:0000256" key="5">
    <source>
        <dbReference type="ARBA" id="ARBA00013376"/>
    </source>
</evidence>
<dbReference type="InterPro" id="IPR016204">
    <property type="entry name" value="HDH"/>
</dbReference>
<dbReference type="SUPFAM" id="SSF51735">
    <property type="entry name" value="NAD(P)-binding Rossmann-fold domains"/>
    <property type="match status" value="1"/>
</dbReference>
<dbReference type="PIRSF" id="PIRSF000098">
    <property type="entry name" value="Homoser_dehydrog"/>
    <property type="match status" value="1"/>
</dbReference>
<keyword evidence="9 10" id="KW-0486">Methionine biosynthesis</keyword>
<dbReference type="PANTHER" id="PTHR43331:SF1">
    <property type="entry name" value="HOMOSERINE DEHYDROGENASE"/>
    <property type="match status" value="1"/>
</dbReference>
<dbReference type="InterPro" id="IPR005106">
    <property type="entry name" value="Asp/hSer_DH_NAD-bd"/>
</dbReference>
<dbReference type="InterPro" id="IPR019811">
    <property type="entry name" value="HDH_CS"/>
</dbReference>
<comment type="caution">
    <text evidence="14">The sequence shown here is derived from an EMBL/GenBank/DDBJ whole genome shotgun (WGS) entry which is preliminary data.</text>
</comment>
<comment type="catalytic activity">
    <reaction evidence="10">
        <text>L-homoserine + NADP(+) = L-aspartate 4-semialdehyde + NADPH + H(+)</text>
        <dbReference type="Rhea" id="RHEA:15761"/>
        <dbReference type="ChEBI" id="CHEBI:15378"/>
        <dbReference type="ChEBI" id="CHEBI:57476"/>
        <dbReference type="ChEBI" id="CHEBI:57783"/>
        <dbReference type="ChEBI" id="CHEBI:58349"/>
        <dbReference type="ChEBI" id="CHEBI:537519"/>
        <dbReference type="EC" id="1.1.1.3"/>
    </reaction>
</comment>
<evidence type="ECO:0000256" key="11">
    <source>
        <dbReference type="RuleBase" id="RU004171"/>
    </source>
</evidence>
<evidence type="ECO:0000256" key="2">
    <source>
        <dbReference type="ARBA" id="ARBA00005062"/>
    </source>
</evidence>
<dbReference type="PANTHER" id="PTHR43331">
    <property type="entry name" value="HOMOSERINE DEHYDROGENASE"/>
    <property type="match status" value="1"/>
</dbReference>
<evidence type="ECO:0000256" key="9">
    <source>
        <dbReference type="ARBA" id="ARBA00023167"/>
    </source>
</evidence>
<comment type="similarity">
    <text evidence="3 11">Belongs to the homoserine dehydrogenase family.</text>
</comment>
<accession>A0ABT0WC83</accession>
<evidence type="ECO:0000313" key="14">
    <source>
        <dbReference type="EMBL" id="MCM2533878.1"/>
    </source>
</evidence>
<evidence type="ECO:0000256" key="4">
    <source>
        <dbReference type="ARBA" id="ARBA00013213"/>
    </source>
</evidence>
<keyword evidence="15" id="KW-1185">Reference proteome</keyword>
<evidence type="ECO:0000259" key="12">
    <source>
        <dbReference type="Pfam" id="PF00742"/>
    </source>
</evidence>
<gene>
    <name evidence="14" type="ORF">NDK43_17765</name>
</gene>
<dbReference type="Proteomes" id="UP001523262">
    <property type="component" value="Unassembled WGS sequence"/>
</dbReference>
<comment type="pathway">
    <text evidence="2 10">Amino-acid biosynthesis; L-methionine biosynthesis via de novo pathway; L-homoserine from L-aspartate: step 3/3.</text>
</comment>
<keyword evidence="6 10" id="KW-0028">Amino-acid biosynthesis</keyword>
<keyword evidence="10" id="KW-0521">NADP</keyword>
<feature type="domain" description="Aspartate/homoserine dehydrogenase NAD-binding" evidence="13">
    <location>
        <begin position="10"/>
        <end position="125"/>
    </location>
</feature>
<feature type="domain" description="Homoserine dehydrogenase catalytic" evidence="12">
    <location>
        <begin position="136"/>
        <end position="314"/>
    </location>
</feature>
<dbReference type="EC" id="1.1.1.3" evidence="4 10"/>
<dbReference type="InterPro" id="IPR036291">
    <property type="entry name" value="NAD(P)-bd_dom_sf"/>
</dbReference>
<protein>
    <recommendedName>
        <fullName evidence="5 10">Homoserine dehydrogenase</fullName>
        <ecNumber evidence="4 10">1.1.1.3</ecNumber>
    </recommendedName>
</protein>
<dbReference type="Pfam" id="PF03447">
    <property type="entry name" value="NAD_binding_3"/>
    <property type="match status" value="1"/>
</dbReference>
<evidence type="ECO:0000256" key="3">
    <source>
        <dbReference type="ARBA" id="ARBA00006753"/>
    </source>
</evidence>
<proteinExistence type="inferred from homology"/>
<dbReference type="PROSITE" id="PS01042">
    <property type="entry name" value="HOMOSER_DHGENASE"/>
    <property type="match status" value="1"/>
</dbReference>
<sequence length="413" mass="45407">MSVLKVAILGFGTVGEGVYTTIQSHAEELTAVLGKKVEVAAVLIKNKQKERNIRSEVLITSDYEEILQLPQLDLVVEAIVGKEPTFTFLQKAIKRGCHIITANKEMFANHGKELLKLADEYKVAVGFEATVGGGIPIIQTLRQLLKINRVQQVQGIVNGTSNFILTEMREKQQSFAAALKLAQENGYAEADPTNDVEGFDAFYKLMILSRIAFGEEPNWNDVEIEGITSITSELIEIAEKLGLRFKHIASASKIGSQVKGSVSPVLVSKSHPFYHVEGVENAINVHSDIVGRITLQGPGAGMFPTASAVIEDLVYVCQSRSSEANNSQTSQAASGQKKKRPNEFWLVHNLQKNYLNPLISWIDQVGEETFIINADKKDILQLANQNNPLLVYSIIDGYQSTNLNKPESLSVSL</sequence>
<reference evidence="14 15" key="1">
    <citation type="submission" date="2022-06" db="EMBL/GenBank/DDBJ databases">
        <authorList>
            <person name="Jeon C.O."/>
        </authorList>
    </citation>
    <scope>NUCLEOTIDE SEQUENCE [LARGE SCALE GENOMIC DNA]</scope>
    <source>
        <strain evidence="14 15">KCTC 13943</strain>
    </source>
</reference>
<evidence type="ECO:0000256" key="8">
    <source>
        <dbReference type="ARBA" id="ARBA00023002"/>
    </source>
</evidence>
<organism evidence="14 15">
    <name type="scientific">Neobacillus pocheonensis</name>
    <dbReference type="NCBI Taxonomy" id="363869"/>
    <lineage>
        <taxon>Bacteria</taxon>
        <taxon>Bacillati</taxon>
        <taxon>Bacillota</taxon>
        <taxon>Bacilli</taxon>
        <taxon>Bacillales</taxon>
        <taxon>Bacillaceae</taxon>
        <taxon>Neobacillus</taxon>
    </lineage>
</organism>
<name>A0ABT0WC83_9BACI</name>
<dbReference type="Gene3D" id="3.30.360.10">
    <property type="entry name" value="Dihydrodipicolinate Reductase, domain 2"/>
    <property type="match status" value="1"/>
</dbReference>
<keyword evidence="8 10" id="KW-0560">Oxidoreductase</keyword>
<dbReference type="EMBL" id="JAMQCR010000001">
    <property type="protein sequence ID" value="MCM2533878.1"/>
    <property type="molecule type" value="Genomic_DNA"/>
</dbReference>
<evidence type="ECO:0000313" key="15">
    <source>
        <dbReference type="Proteomes" id="UP001523262"/>
    </source>
</evidence>
<dbReference type="Pfam" id="PF00742">
    <property type="entry name" value="Homoserine_dh"/>
    <property type="match status" value="1"/>
</dbReference>